<sequence>MSSVMDRSTNPSPCHLSADWQDSTVIIRCVGVIDMLTAPELEREIAEALAKQPTLLIVDLTLVDFLASCGMSVLIATHDERASTVRFVVVADGPATSRPMELIGLSDIIDVRPTLEAALQEPAA</sequence>
<dbReference type="EMBL" id="LR134356">
    <property type="protein sequence ID" value="VEG52241.1"/>
    <property type="molecule type" value="Genomic_DNA"/>
</dbReference>
<evidence type="ECO:0000256" key="2">
    <source>
        <dbReference type="RuleBase" id="RU003749"/>
    </source>
</evidence>
<keyword evidence="5" id="KW-1185">Reference proteome</keyword>
<organism evidence="4 5">
    <name type="scientific">Mycolicibacterium aurum</name>
    <name type="common">Mycobacterium aurum</name>
    <dbReference type="NCBI Taxonomy" id="1791"/>
    <lineage>
        <taxon>Bacteria</taxon>
        <taxon>Bacillati</taxon>
        <taxon>Actinomycetota</taxon>
        <taxon>Actinomycetes</taxon>
        <taxon>Mycobacteriales</taxon>
        <taxon>Mycobacteriaceae</taxon>
        <taxon>Mycolicibacterium</taxon>
    </lineage>
</organism>
<dbReference type="InterPro" id="IPR036513">
    <property type="entry name" value="STAS_dom_sf"/>
</dbReference>
<evidence type="ECO:0000256" key="1">
    <source>
        <dbReference type="ARBA" id="ARBA00009013"/>
    </source>
</evidence>
<gene>
    <name evidence="4" type="ORF">NCTC10437_01358</name>
</gene>
<protein>
    <recommendedName>
        <fullName evidence="2">Anti-sigma factor antagonist</fullName>
    </recommendedName>
</protein>
<dbReference type="STRING" id="1791.GCA_001049355_00311"/>
<dbReference type="PANTHER" id="PTHR33495:SF13">
    <property type="entry name" value="ANTI-SIGMA-F FACTOR ANTAGONIST RSFB"/>
    <property type="match status" value="1"/>
</dbReference>
<dbReference type="PANTHER" id="PTHR33495">
    <property type="entry name" value="ANTI-SIGMA FACTOR ANTAGONIST TM_1081-RELATED-RELATED"/>
    <property type="match status" value="1"/>
</dbReference>
<dbReference type="NCBIfam" id="TIGR00377">
    <property type="entry name" value="ant_ant_sig"/>
    <property type="match status" value="1"/>
</dbReference>
<dbReference type="CDD" id="cd07043">
    <property type="entry name" value="STAS_anti-anti-sigma_factors"/>
    <property type="match status" value="1"/>
</dbReference>
<dbReference type="OrthoDB" id="3393696at2"/>
<proteinExistence type="inferred from homology"/>
<dbReference type="RefSeq" id="WP_083442905.1">
    <property type="nucleotide sequence ID" value="NZ_CVQQ01000001.1"/>
</dbReference>
<dbReference type="InterPro" id="IPR003658">
    <property type="entry name" value="Anti-sigma_ant"/>
</dbReference>
<dbReference type="Gene3D" id="3.30.750.24">
    <property type="entry name" value="STAS domain"/>
    <property type="match status" value="1"/>
</dbReference>
<feature type="domain" description="STAS" evidence="3">
    <location>
        <begin position="14"/>
        <end position="122"/>
    </location>
</feature>
<name>A0A448IID1_MYCAU</name>
<comment type="similarity">
    <text evidence="1 2">Belongs to the anti-sigma-factor antagonist family.</text>
</comment>
<evidence type="ECO:0000313" key="5">
    <source>
        <dbReference type="Proteomes" id="UP000279306"/>
    </source>
</evidence>
<dbReference type="SUPFAM" id="SSF52091">
    <property type="entry name" value="SpoIIaa-like"/>
    <property type="match status" value="1"/>
</dbReference>
<accession>A0A448IID1</accession>
<dbReference type="AlphaFoldDB" id="A0A448IID1"/>
<dbReference type="Proteomes" id="UP000279306">
    <property type="component" value="Chromosome"/>
</dbReference>
<dbReference type="GO" id="GO:0043856">
    <property type="term" value="F:anti-sigma factor antagonist activity"/>
    <property type="evidence" value="ECO:0007669"/>
    <property type="project" value="InterPro"/>
</dbReference>
<evidence type="ECO:0000259" key="3">
    <source>
        <dbReference type="PROSITE" id="PS50801"/>
    </source>
</evidence>
<dbReference type="KEGG" id="mauu:NCTC10437_01358"/>
<evidence type="ECO:0000313" key="4">
    <source>
        <dbReference type="EMBL" id="VEG52241.1"/>
    </source>
</evidence>
<reference evidence="4 5" key="1">
    <citation type="submission" date="2018-12" db="EMBL/GenBank/DDBJ databases">
        <authorList>
            <consortium name="Pathogen Informatics"/>
        </authorList>
    </citation>
    <scope>NUCLEOTIDE SEQUENCE [LARGE SCALE GENOMIC DNA]</scope>
    <source>
        <strain evidence="4 5">NCTC10437</strain>
    </source>
</reference>
<dbReference type="Pfam" id="PF01740">
    <property type="entry name" value="STAS"/>
    <property type="match status" value="1"/>
</dbReference>
<dbReference type="PROSITE" id="PS50801">
    <property type="entry name" value="STAS"/>
    <property type="match status" value="1"/>
</dbReference>
<dbReference type="InterPro" id="IPR002645">
    <property type="entry name" value="STAS_dom"/>
</dbReference>